<keyword evidence="2" id="KW-0472">Membrane</keyword>
<evidence type="ECO:0000313" key="3">
    <source>
        <dbReference type="EMBL" id="MPY57328.1"/>
    </source>
</evidence>
<keyword evidence="2" id="KW-1133">Transmembrane helix</keyword>
<gene>
    <name evidence="3" type="ORF">FNH08_09130</name>
</gene>
<evidence type="ECO:0000313" key="4">
    <source>
        <dbReference type="Proteomes" id="UP000400924"/>
    </source>
</evidence>
<dbReference type="Proteomes" id="UP000400924">
    <property type="component" value="Unassembled WGS sequence"/>
</dbReference>
<proteinExistence type="predicted"/>
<sequence length="437" mass="48681">MNETPSPGRVSRGLHLLLDFLDPGSAGLSFGKRLVVIAGAVVIAALALLFGVWITAADPVADHVQESQNAAQERADSKKPPLIQTKVIHEATNTDFAEWVLDRKLTPEEARELKRIRARETTRPLEAGARWAISIGARPVLRQNKRGEVQFRFQLLGTRTEPVVINDIRASVAKGACHFSEAATRIVFHYPTEPRVGEGAKPLHLTFDLDDSEPVAKVRDVNGDLHPYHEDRFEHVRSGGAPSGFVVQARSDRTCDWTIEAAWADGTGDGTFTVDDKGKPFTVEGPVHASEVWVQDLRMGTLLKSPRWFGQPAAGPTRTDRYYQAWVHYIEEHHRQPSGRQLSAVLAGQGIKGADSRPVRPDALSRHFPEFRLYSDWSSLWARNGYRPGTGPSAKETASMARKSSENSWDSADAVEKYLPEFRRRHHALARDEAKDW</sequence>
<organism evidence="3 4">
    <name type="scientific">Streptomyces spongiae</name>
    <dbReference type="NCBI Taxonomy" id="565072"/>
    <lineage>
        <taxon>Bacteria</taxon>
        <taxon>Bacillati</taxon>
        <taxon>Actinomycetota</taxon>
        <taxon>Actinomycetes</taxon>
        <taxon>Kitasatosporales</taxon>
        <taxon>Streptomycetaceae</taxon>
        <taxon>Streptomyces</taxon>
    </lineage>
</organism>
<comment type="caution">
    <text evidence="3">The sequence shown here is derived from an EMBL/GenBank/DDBJ whole genome shotgun (WGS) entry which is preliminary data.</text>
</comment>
<accession>A0A5N8XEG7</accession>
<dbReference type="AlphaFoldDB" id="A0A5N8XEG7"/>
<evidence type="ECO:0000256" key="1">
    <source>
        <dbReference type="SAM" id="MobiDB-lite"/>
    </source>
</evidence>
<keyword evidence="2" id="KW-0812">Transmembrane</keyword>
<protein>
    <submittedName>
        <fullName evidence="3">Uncharacterized protein</fullName>
    </submittedName>
</protein>
<keyword evidence="4" id="KW-1185">Reference proteome</keyword>
<dbReference type="OrthoDB" id="4306325at2"/>
<evidence type="ECO:0000256" key="2">
    <source>
        <dbReference type="SAM" id="Phobius"/>
    </source>
</evidence>
<feature type="transmembrane region" description="Helical" evidence="2">
    <location>
        <begin position="34"/>
        <end position="56"/>
    </location>
</feature>
<feature type="region of interest" description="Disordered" evidence="1">
    <location>
        <begin position="388"/>
        <end position="411"/>
    </location>
</feature>
<dbReference type="RefSeq" id="WP_152770888.1">
    <property type="nucleotide sequence ID" value="NZ_VJZC01000040.1"/>
</dbReference>
<name>A0A5N8XEG7_9ACTN</name>
<reference evidence="3 4" key="1">
    <citation type="submission" date="2019-07" db="EMBL/GenBank/DDBJ databases">
        <title>New species of Amycolatopsis and Streptomyces.</title>
        <authorList>
            <person name="Duangmal K."/>
            <person name="Teo W.F.A."/>
            <person name="Lipun K."/>
        </authorList>
    </citation>
    <scope>NUCLEOTIDE SEQUENCE [LARGE SCALE GENOMIC DNA]</scope>
    <source>
        <strain evidence="3 4">NBRC 106415</strain>
    </source>
</reference>
<dbReference type="EMBL" id="VJZC01000040">
    <property type="protein sequence ID" value="MPY57328.1"/>
    <property type="molecule type" value="Genomic_DNA"/>
</dbReference>